<reference evidence="2 3" key="1">
    <citation type="submission" date="2013-08" db="EMBL/GenBank/DDBJ databases">
        <title>The genome sequence of Knoellia flava.</title>
        <authorList>
            <person name="Zhu W."/>
            <person name="Wang G."/>
        </authorList>
    </citation>
    <scope>NUCLEOTIDE SEQUENCE [LARGE SCALE GENOMIC DNA]</scope>
    <source>
        <strain evidence="2 3">TL1</strain>
    </source>
</reference>
<feature type="domain" description="Replication-associated protein ORF2/G2P" evidence="1">
    <location>
        <begin position="3"/>
        <end position="89"/>
    </location>
</feature>
<organism evidence="2 3">
    <name type="scientific">Knoellia flava TL1</name>
    <dbReference type="NCBI Taxonomy" id="1385518"/>
    <lineage>
        <taxon>Bacteria</taxon>
        <taxon>Bacillati</taxon>
        <taxon>Actinomycetota</taxon>
        <taxon>Actinomycetes</taxon>
        <taxon>Micrococcales</taxon>
        <taxon>Intrasporangiaceae</taxon>
        <taxon>Knoellia</taxon>
    </lineage>
</organism>
<dbReference type="Proteomes" id="UP000029990">
    <property type="component" value="Unassembled WGS sequence"/>
</dbReference>
<protein>
    <recommendedName>
        <fullName evidence="1">Replication-associated protein ORF2/G2P domain-containing protein</fullName>
    </recommendedName>
</protein>
<proteinExistence type="predicted"/>
<dbReference type="Pfam" id="PF23343">
    <property type="entry name" value="REP_ORF2-G2P"/>
    <property type="match status" value="1"/>
</dbReference>
<dbReference type="EMBL" id="AVPI01000022">
    <property type="protein sequence ID" value="KGN31249.1"/>
    <property type="molecule type" value="Genomic_DNA"/>
</dbReference>
<evidence type="ECO:0000259" key="1">
    <source>
        <dbReference type="Pfam" id="PF23343"/>
    </source>
</evidence>
<evidence type="ECO:0000313" key="3">
    <source>
        <dbReference type="Proteomes" id="UP000029990"/>
    </source>
</evidence>
<comment type="caution">
    <text evidence="2">The sequence shown here is derived from an EMBL/GenBank/DDBJ whole genome shotgun (WGS) entry which is preliminary data.</text>
</comment>
<dbReference type="InterPro" id="IPR056906">
    <property type="entry name" value="ORF2/G2P_dom"/>
</dbReference>
<keyword evidence="3" id="KW-1185">Reference proteome</keyword>
<accession>A0ABR4XDJ1</accession>
<name>A0ABR4XDJ1_9MICO</name>
<gene>
    <name evidence="2" type="ORF">N798_09305</name>
</gene>
<evidence type="ECO:0000313" key="2">
    <source>
        <dbReference type="EMBL" id="KGN31249.1"/>
    </source>
</evidence>
<sequence length="164" mass="18266">MHVASFFRQLRAVRGKPFPYVWVPEVHKDGVHFHVHFAVGSFIPRGQIDTAWGRGWVHIKQLNDLPVGSGAMAESRVAANYLSKYVSKSFLDTGNGVIRPPGLHRFDVAQGFKPSVVKVPGTSRDEVIEHASGAMGGRPARLWTSDEVDDWKAPPALWLQWDGR</sequence>